<dbReference type="Pfam" id="PF00512">
    <property type="entry name" value="HisKA"/>
    <property type="match status" value="1"/>
</dbReference>
<dbReference type="Proteomes" id="UP000555836">
    <property type="component" value="Unassembled WGS sequence"/>
</dbReference>
<dbReference type="PANTHER" id="PTHR43719">
    <property type="entry name" value="TWO-COMPONENT HISTIDINE KINASE"/>
    <property type="match status" value="1"/>
</dbReference>
<gene>
    <name evidence="5" type="ORF">HKB21_06560</name>
</gene>
<evidence type="ECO:0000256" key="1">
    <source>
        <dbReference type="ARBA" id="ARBA00000085"/>
    </source>
</evidence>
<feature type="non-terminal residue" evidence="5">
    <location>
        <position position="1"/>
    </location>
</feature>
<feature type="domain" description="Signal transduction histidine kinase dimerisation/phosphoacceptor" evidence="4">
    <location>
        <begin position="1"/>
        <end position="49"/>
    </location>
</feature>
<evidence type="ECO:0000313" key="6">
    <source>
        <dbReference type="Proteomes" id="UP000555836"/>
    </source>
</evidence>
<feature type="non-terminal residue" evidence="5">
    <location>
        <position position="83"/>
    </location>
</feature>
<evidence type="ECO:0000313" key="5">
    <source>
        <dbReference type="EMBL" id="NMU25279.1"/>
    </source>
</evidence>
<evidence type="ECO:0000256" key="3">
    <source>
        <dbReference type="ARBA" id="ARBA00022553"/>
    </source>
</evidence>
<dbReference type="PANTHER" id="PTHR43719:SF27">
    <property type="entry name" value="AEROBIC RESPIRATION CONTROL SENSOR PROTEIN ARCB"/>
    <property type="match status" value="1"/>
</dbReference>
<accession>A0A7Y0X566</accession>
<comment type="caution">
    <text evidence="5">The sequence shown here is derived from an EMBL/GenBank/DDBJ whole genome shotgun (WGS) entry which is preliminary data.</text>
</comment>
<reference evidence="5 6" key="1">
    <citation type="submission" date="2020-04" db="EMBL/GenBank/DDBJ databases">
        <title>Whole-genome sequencing of Vibrio spp. from China reveals different genetic environments of blaCTX-M-14 among diverse lineages.</title>
        <authorList>
            <person name="Zheng Z."/>
            <person name="Ye L."/>
            <person name="Chen S."/>
        </authorList>
    </citation>
    <scope>NUCLEOTIDE SEQUENCE [LARGE SCALE GENOMIC DNA]</scope>
    <source>
        <strain evidence="5 6">Vb0574</strain>
    </source>
</reference>
<evidence type="ECO:0000259" key="4">
    <source>
        <dbReference type="Pfam" id="PF00512"/>
    </source>
</evidence>
<dbReference type="EMBL" id="JABCLD010000948">
    <property type="protein sequence ID" value="NMU25279.1"/>
    <property type="molecule type" value="Genomic_DNA"/>
</dbReference>
<comment type="catalytic activity">
    <reaction evidence="1">
        <text>ATP + protein L-histidine = ADP + protein N-phospho-L-histidine.</text>
        <dbReference type="EC" id="2.7.13.3"/>
    </reaction>
</comment>
<dbReference type="Gene3D" id="1.10.287.130">
    <property type="match status" value="1"/>
</dbReference>
<dbReference type="InterPro" id="IPR036097">
    <property type="entry name" value="HisK_dim/P_sf"/>
</dbReference>
<dbReference type="InterPro" id="IPR003661">
    <property type="entry name" value="HisK_dim/P_dom"/>
</dbReference>
<protein>
    <recommendedName>
        <fullName evidence="2">histidine kinase</fullName>
        <ecNumber evidence="2">2.7.13.3</ecNumber>
    </recommendedName>
</protein>
<dbReference type="InterPro" id="IPR050956">
    <property type="entry name" value="2C_system_His_kinase"/>
</dbReference>
<keyword evidence="5" id="KW-0418">Kinase</keyword>
<name>A0A7Y0X566_VIBPH</name>
<dbReference type="EC" id="2.7.13.3" evidence="2"/>
<dbReference type="SUPFAM" id="SSF47384">
    <property type="entry name" value="Homodimeric domain of signal transducing histidine kinase"/>
    <property type="match status" value="1"/>
</dbReference>
<evidence type="ECO:0000256" key="2">
    <source>
        <dbReference type="ARBA" id="ARBA00012438"/>
    </source>
</evidence>
<sequence>PLNGIVGLSRMLLDSPLTEEQRKHMQTINVSAITLGNIFNDIIDMDKFDRRKLELLPAPLNFEDFVAEIESISALMAEQKGLR</sequence>
<dbReference type="AlphaFoldDB" id="A0A7Y0X566"/>
<proteinExistence type="predicted"/>
<dbReference type="GO" id="GO:0000155">
    <property type="term" value="F:phosphorelay sensor kinase activity"/>
    <property type="evidence" value="ECO:0007669"/>
    <property type="project" value="InterPro"/>
</dbReference>
<keyword evidence="5" id="KW-0808">Transferase</keyword>
<keyword evidence="3" id="KW-0597">Phosphoprotein</keyword>
<dbReference type="CDD" id="cd00082">
    <property type="entry name" value="HisKA"/>
    <property type="match status" value="1"/>
</dbReference>
<organism evidence="5 6">
    <name type="scientific">Vibrio parahaemolyticus</name>
    <dbReference type="NCBI Taxonomy" id="670"/>
    <lineage>
        <taxon>Bacteria</taxon>
        <taxon>Pseudomonadati</taxon>
        <taxon>Pseudomonadota</taxon>
        <taxon>Gammaproteobacteria</taxon>
        <taxon>Vibrionales</taxon>
        <taxon>Vibrionaceae</taxon>
        <taxon>Vibrio</taxon>
    </lineage>
</organism>